<evidence type="ECO:0000256" key="2">
    <source>
        <dbReference type="ARBA" id="ARBA00004651"/>
    </source>
</evidence>
<keyword evidence="12" id="KW-0902">Two-component regulatory system</keyword>
<dbReference type="InterPro" id="IPR050398">
    <property type="entry name" value="HssS/ArlS-like"/>
</dbReference>
<dbReference type="CDD" id="cd18773">
    <property type="entry name" value="PDC1_HK_sensor"/>
    <property type="match status" value="1"/>
</dbReference>
<keyword evidence="10" id="KW-0067">ATP-binding</keyword>
<keyword evidence="14" id="KW-0175">Coiled coil</keyword>
<dbReference type="Gene3D" id="1.10.287.130">
    <property type="match status" value="1"/>
</dbReference>
<evidence type="ECO:0000256" key="4">
    <source>
        <dbReference type="ARBA" id="ARBA00022475"/>
    </source>
</evidence>
<gene>
    <name evidence="18" type="ORF">K3F53_09950</name>
</gene>
<dbReference type="InterPro" id="IPR003594">
    <property type="entry name" value="HATPase_dom"/>
</dbReference>
<sequence>MRLFNIIRKSFFLKIVCFTTLLSFIPYVLLGCYSLIQVHSLSSTMANEQIQKTITNVLMQKLALLEKETEINNAEFTKIEHNLKLIRKQAEYLFAKKSDFIALRKPTITLQRDPKGYFFYPDRQNSRFFLSALTPITKNVQSDLEIVSQLEPLLKETVQNEPGLKAAFFGFAEFGFFIYPPINAEYEVSTGRLPPDIRIQQYEFYYIADAEHNPERAVKWTRPYEDVTHWKWVVTAVIPVYSPNGVLQGVIGVDFPLDRMVRKFLDFTFTEPNAFAFIVDENGHMIASNQPSGRKLSTPLPGFGSSSDAFKPYIEKMKQKKKGIVKMATAEGNAYLLFANIPSSRWMMSFYIPEADIANPIIAETKVQISSQMKQFVIPFLFFLFVGAFLLIFFSYRFSRTVTEPVKNLAIALKQSGKGHYHQEIPITSQDEIGNLTKTFNRMSQTIEQLIAELKKRANELEEKVGERTKELQEANTKLTEMYEKLKGAEQARAELIAQVSHDLKTPLTTIKGYLQALHKYEFPPEKEREFIRTILTRINHTIQLIDDLFELSALHMDQLSFQKEWINLDFLIDYALEMVIAEFAEPNIDVYTSYEPELPLVFVDPAKINRALVNILSNAVKYSREKEKIRIEIACYQKGEFIITEIKDNGMGISEENMEKIFTMFYREPKVKEAKITGSGLGTSIAKGIIEKHNGTISITTNSDVGTTIIISLPVMHMEKEDSRS</sequence>
<dbReference type="SMART" id="SM00304">
    <property type="entry name" value="HAMP"/>
    <property type="match status" value="1"/>
</dbReference>
<accession>A0ABX8Y8E8</accession>
<keyword evidence="4" id="KW-1003">Cell membrane</keyword>
<evidence type="ECO:0000256" key="6">
    <source>
        <dbReference type="ARBA" id="ARBA00022679"/>
    </source>
</evidence>
<dbReference type="InterPro" id="IPR003660">
    <property type="entry name" value="HAMP_dom"/>
</dbReference>
<comment type="subcellular location">
    <subcellularLocation>
        <location evidence="2">Cell membrane</location>
        <topology evidence="2">Multi-pass membrane protein</topology>
    </subcellularLocation>
</comment>
<evidence type="ECO:0000256" key="15">
    <source>
        <dbReference type="SAM" id="Phobius"/>
    </source>
</evidence>
<dbReference type="Gene3D" id="3.30.450.20">
    <property type="entry name" value="PAS domain"/>
    <property type="match status" value="1"/>
</dbReference>
<dbReference type="PROSITE" id="PS50885">
    <property type="entry name" value="HAMP"/>
    <property type="match status" value="1"/>
</dbReference>
<dbReference type="PRINTS" id="PR00344">
    <property type="entry name" value="BCTRLSENSOR"/>
</dbReference>
<evidence type="ECO:0000256" key="7">
    <source>
        <dbReference type="ARBA" id="ARBA00022692"/>
    </source>
</evidence>
<dbReference type="InterPro" id="IPR036890">
    <property type="entry name" value="HATPase_C_sf"/>
</dbReference>
<evidence type="ECO:0000256" key="9">
    <source>
        <dbReference type="ARBA" id="ARBA00022777"/>
    </source>
</evidence>
<dbReference type="InterPro" id="IPR004358">
    <property type="entry name" value="Sig_transdc_His_kin-like_C"/>
</dbReference>
<evidence type="ECO:0000256" key="13">
    <source>
        <dbReference type="ARBA" id="ARBA00023136"/>
    </source>
</evidence>
<dbReference type="EMBL" id="CP080764">
    <property type="protein sequence ID" value="QYY41278.1"/>
    <property type="molecule type" value="Genomic_DNA"/>
</dbReference>
<keyword evidence="7 15" id="KW-0812">Transmembrane</keyword>
<keyword evidence="11 15" id="KW-1133">Transmembrane helix</keyword>
<feature type="transmembrane region" description="Helical" evidence="15">
    <location>
        <begin position="376"/>
        <end position="396"/>
    </location>
</feature>
<feature type="transmembrane region" description="Helical" evidence="15">
    <location>
        <begin position="12"/>
        <end position="36"/>
    </location>
</feature>
<dbReference type="PROSITE" id="PS50109">
    <property type="entry name" value="HIS_KIN"/>
    <property type="match status" value="1"/>
</dbReference>
<dbReference type="SUPFAM" id="SSF55874">
    <property type="entry name" value="ATPase domain of HSP90 chaperone/DNA topoisomerase II/histidine kinase"/>
    <property type="match status" value="1"/>
</dbReference>
<feature type="domain" description="HAMP" evidence="17">
    <location>
        <begin position="400"/>
        <end position="452"/>
    </location>
</feature>
<dbReference type="InterPro" id="IPR003661">
    <property type="entry name" value="HisK_dim/P_dom"/>
</dbReference>
<keyword evidence="13 15" id="KW-0472">Membrane</keyword>
<dbReference type="CDD" id="cd00082">
    <property type="entry name" value="HisKA"/>
    <property type="match status" value="1"/>
</dbReference>
<dbReference type="Gene3D" id="3.30.565.10">
    <property type="entry name" value="Histidine kinase-like ATPase, C-terminal domain"/>
    <property type="match status" value="1"/>
</dbReference>
<evidence type="ECO:0000256" key="8">
    <source>
        <dbReference type="ARBA" id="ARBA00022741"/>
    </source>
</evidence>
<keyword evidence="9 18" id="KW-0418">Kinase</keyword>
<evidence type="ECO:0000256" key="3">
    <source>
        <dbReference type="ARBA" id="ARBA00012438"/>
    </source>
</evidence>
<dbReference type="Proteomes" id="UP000826616">
    <property type="component" value="Chromosome"/>
</dbReference>
<reference evidence="18 19" key="1">
    <citation type="submission" date="2021-08" db="EMBL/GenBank/DDBJ databases">
        <title>Complete genome sequence of the strain Aneurinibacillus thermoaerophilus CCM 8960.</title>
        <authorList>
            <person name="Musilova J."/>
            <person name="Kourilova X."/>
            <person name="Pernicova I."/>
            <person name="Bezdicek M."/>
            <person name="Lengerova M."/>
            <person name="Obruca S."/>
            <person name="Sedlar K."/>
        </authorList>
    </citation>
    <scope>NUCLEOTIDE SEQUENCE [LARGE SCALE GENOMIC DNA]</scope>
    <source>
        <strain evidence="18 19">CCM 8960</strain>
    </source>
</reference>
<dbReference type="EC" id="2.7.13.3" evidence="3"/>
<dbReference type="GeneID" id="97141690"/>
<keyword evidence="5" id="KW-0597">Phosphoprotein</keyword>
<dbReference type="SUPFAM" id="SSF47384">
    <property type="entry name" value="Homodimeric domain of signal transducing histidine kinase"/>
    <property type="match status" value="1"/>
</dbReference>
<feature type="domain" description="Histidine kinase" evidence="16">
    <location>
        <begin position="499"/>
        <end position="718"/>
    </location>
</feature>
<protein>
    <recommendedName>
        <fullName evidence="3">histidine kinase</fullName>
        <ecNumber evidence="3">2.7.13.3</ecNumber>
    </recommendedName>
</protein>
<dbReference type="PROSITE" id="PS51257">
    <property type="entry name" value="PROKAR_LIPOPROTEIN"/>
    <property type="match status" value="1"/>
</dbReference>
<evidence type="ECO:0000313" key="19">
    <source>
        <dbReference type="Proteomes" id="UP000826616"/>
    </source>
</evidence>
<evidence type="ECO:0000256" key="14">
    <source>
        <dbReference type="SAM" id="Coils"/>
    </source>
</evidence>
<dbReference type="Pfam" id="PF00672">
    <property type="entry name" value="HAMP"/>
    <property type="match status" value="1"/>
</dbReference>
<evidence type="ECO:0000256" key="11">
    <source>
        <dbReference type="ARBA" id="ARBA00022989"/>
    </source>
</evidence>
<proteinExistence type="predicted"/>
<keyword evidence="8" id="KW-0547">Nucleotide-binding</keyword>
<dbReference type="RefSeq" id="WP_057898742.1">
    <property type="nucleotide sequence ID" value="NZ_CP080764.1"/>
</dbReference>
<dbReference type="SMART" id="SM00387">
    <property type="entry name" value="HATPase_c"/>
    <property type="match status" value="1"/>
</dbReference>
<dbReference type="CDD" id="cd06225">
    <property type="entry name" value="HAMP"/>
    <property type="match status" value="1"/>
</dbReference>
<evidence type="ECO:0000256" key="10">
    <source>
        <dbReference type="ARBA" id="ARBA00022840"/>
    </source>
</evidence>
<organism evidence="18 19">
    <name type="scientific">Aneurinibacillus thermoaerophilus</name>
    <dbReference type="NCBI Taxonomy" id="143495"/>
    <lineage>
        <taxon>Bacteria</taxon>
        <taxon>Bacillati</taxon>
        <taxon>Bacillota</taxon>
        <taxon>Bacilli</taxon>
        <taxon>Bacillales</taxon>
        <taxon>Paenibacillaceae</taxon>
        <taxon>Aneurinibacillus group</taxon>
        <taxon>Aneurinibacillus</taxon>
    </lineage>
</organism>
<dbReference type="SMART" id="SM00388">
    <property type="entry name" value="HisKA"/>
    <property type="match status" value="1"/>
</dbReference>
<dbReference type="Pfam" id="PF00512">
    <property type="entry name" value="HisKA"/>
    <property type="match status" value="1"/>
</dbReference>
<dbReference type="SUPFAM" id="SSF158472">
    <property type="entry name" value="HAMP domain-like"/>
    <property type="match status" value="1"/>
</dbReference>
<dbReference type="Gene3D" id="6.10.340.10">
    <property type="match status" value="1"/>
</dbReference>
<evidence type="ECO:0000259" key="17">
    <source>
        <dbReference type="PROSITE" id="PS50885"/>
    </source>
</evidence>
<dbReference type="GO" id="GO:0016301">
    <property type="term" value="F:kinase activity"/>
    <property type="evidence" value="ECO:0007669"/>
    <property type="project" value="UniProtKB-KW"/>
</dbReference>
<evidence type="ECO:0000256" key="1">
    <source>
        <dbReference type="ARBA" id="ARBA00000085"/>
    </source>
</evidence>
<evidence type="ECO:0000313" key="18">
    <source>
        <dbReference type="EMBL" id="QYY41278.1"/>
    </source>
</evidence>
<keyword evidence="6" id="KW-0808">Transferase</keyword>
<dbReference type="PANTHER" id="PTHR45528">
    <property type="entry name" value="SENSOR HISTIDINE KINASE CPXA"/>
    <property type="match status" value="1"/>
</dbReference>
<dbReference type="PANTHER" id="PTHR45528:SF1">
    <property type="entry name" value="SENSOR HISTIDINE KINASE CPXA"/>
    <property type="match status" value="1"/>
</dbReference>
<keyword evidence="19" id="KW-1185">Reference proteome</keyword>
<dbReference type="Pfam" id="PF02518">
    <property type="entry name" value="HATPase_c"/>
    <property type="match status" value="1"/>
</dbReference>
<name>A0ABX8Y8E8_ANETH</name>
<dbReference type="CDD" id="cd00075">
    <property type="entry name" value="HATPase"/>
    <property type="match status" value="1"/>
</dbReference>
<evidence type="ECO:0000256" key="12">
    <source>
        <dbReference type="ARBA" id="ARBA00023012"/>
    </source>
</evidence>
<comment type="catalytic activity">
    <reaction evidence="1">
        <text>ATP + protein L-histidine = ADP + protein N-phospho-L-histidine.</text>
        <dbReference type="EC" id="2.7.13.3"/>
    </reaction>
</comment>
<dbReference type="InterPro" id="IPR005467">
    <property type="entry name" value="His_kinase_dom"/>
</dbReference>
<evidence type="ECO:0000256" key="5">
    <source>
        <dbReference type="ARBA" id="ARBA00022553"/>
    </source>
</evidence>
<evidence type="ECO:0000259" key="16">
    <source>
        <dbReference type="PROSITE" id="PS50109"/>
    </source>
</evidence>
<feature type="coiled-coil region" evidence="14">
    <location>
        <begin position="444"/>
        <end position="499"/>
    </location>
</feature>
<dbReference type="InterPro" id="IPR036097">
    <property type="entry name" value="HisK_dim/P_sf"/>
</dbReference>